<evidence type="ECO:0000256" key="1">
    <source>
        <dbReference type="SAM" id="MobiDB-lite"/>
    </source>
</evidence>
<gene>
    <name evidence="2" type="ORF">A2160_04105</name>
</gene>
<dbReference type="Proteomes" id="UP000177006">
    <property type="component" value="Unassembled WGS sequence"/>
</dbReference>
<evidence type="ECO:0000313" key="3">
    <source>
        <dbReference type="Proteomes" id="UP000177006"/>
    </source>
</evidence>
<evidence type="ECO:0000313" key="2">
    <source>
        <dbReference type="EMBL" id="OGD62926.1"/>
    </source>
</evidence>
<dbReference type="AlphaFoldDB" id="A0A1F5E6J4"/>
<feature type="region of interest" description="Disordered" evidence="1">
    <location>
        <begin position="50"/>
        <end position="97"/>
    </location>
</feature>
<sequence length="109" mass="11673">MTETSEIPPIHVDTLVKAVTGPEADKVKEYQVGQAVREAITATTKTVEDPKLAAGAVGEQIESRTPKQPSAEPPLPKAEPVPAAPPQRWSAASNRQALLRTRVSRLRTG</sequence>
<comment type="caution">
    <text evidence="2">The sequence shown here is derived from an EMBL/GenBank/DDBJ whole genome shotgun (WGS) entry which is preliminary data.</text>
</comment>
<protein>
    <submittedName>
        <fullName evidence="2">Uncharacterized protein</fullName>
    </submittedName>
</protein>
<accession>A0A1F5E6J4</accession>
<name>A0A1F5E6J4_9BACT</name>
<proteinExistence type="predicted"/>
<organism evidence="2 3">
    <name type="scientific">Candidatus Beckwithbacteria bacterium RBG_13_42_9</name>
    <dbReference type="NCBI Taxonomy" id="1797457"/>
    <lineage>
        <taxon>Bacteria</taxon>
        <taxon>Candidatus Beckwithiibacteriota</taxon>
    </lineage>
</organism>
<dbReference type="EMBL" id="MEZK01000014">
    <property type="protein sequence ID" value="OGD62926.1"/>
    <property type="molecule type" value="Genomic_DNA"/>
</dbReference>
<reference evidence="2 3" key="1">
    <citation type="journal article" date="2016" name="Nat. Commun.">
        <title>Thousands of microbial genomes shed light on interconnected biogeochemical processes in an aquifer system.</title>
        <authorList>
            <person name="Anantharaman K."/>
            <person name="Brown C.T."/>
            <person name="Hug L.A."/>
            <person name="Sharon I."/>
            <person name="Castelle C.J."/>
            <person name="Probst A.J."/>
            <person name="Thomas B.C."/>
            <person name="Singh A."/>
            <person name="Wilkins M.J."/>
            <person name="Karaoz U."/>
            <person name="Brodie E.L."/>
            <person name="Williams K.H."/>
            <person name="Hubbard S.S."/>
            <person name="Banfield J.F."/>
        </authorList>
    </citation>
    <scope>NUCLEOTIDE SEQUENCE [LARGE SCALE GENOMIC DNA]</scope>
</reference>
<feature type="compositionally biased region" description="Pro residues" evidence="1">
    <location>
        <begin position="71"/>
        <end position="85"/>
    </location>
</feature>